<dbReference type="AlphaFoldDB" id="A0A5C5ZDK9"/>
<reference evidence="1 2" key="1">
    <citation type="submission" date="2019-02" db="EMBL/GenBank/DDBJ databases">
        <title>Deep-cultivation of Planctomycetes and their phenomic and genomic characterization uncovers novel biology.</title>
        <authorList>
            <person name="Wiegand S."/>
            <person name="Jogler M."/>
            <person name="Boedeker C."/>
            <person name="Pinto D."/>
            <person name="Vollmers J."/>
            <person name="Rivas-Marin E."/>
            <person name="Kohn T."/>
            <person name="Peeters S.H."/>
            <person name="Heuer A."/>
            <person name="Rast P."/>
            <person name="Oberbeckmann S."/>
            <person name="Bunk B."/>
            <person name="Jeske O."/>
            <person name="Meyerdierks A."/>
            <person name="Storesund J.E."/>
            <person name="Kallscheuer N."/>
            <person name="Luecker S."/>
            <person name="Lage O.M."/>
            <person name="Pohl T."/>
            <person name="Merkel B.J."/>
            <person name="Hornburger P."/>
            <person name="Mueller R.-W."/>
            <person name="Bruemmer F."/>
            <person name="Labrenz M."/>
            <person name="Spormann A.M."/>
            <person name="Op Den Camp H."/>
            <person name="Overmann J."/>
            <person name="Amann R."/>
            <person name="Jetten M.S.M."/>
            <person name="Mascher T."/>
            <person name="Medema M.H."/>
            <person name="Devos D.P."/>
            <person name="Kaster A.-K."/>
            <person name="Ovreas L."/>
            <person name="Rohde M."/>
            <person name="Galperin M.Y."/>
            <person name="Jogler C."/>
        </authorList>
    </citation>
    <scope>NUCLEOTIDE SEQUENCE [LARGE SCALE GENOMIC DNA]</scope>
    <source>
        <strain evidence="1 2">CA13</strain>
    </source>
</reference>
<keyword evidence="2" id="KW-1185">Reference proteome</keyword>
<protein>
    <submittedName>
        <fullName evidence="1">Uncharacterized protein</fullName>
    </submittedName>
</protein>
<evidence type="ECO:0000313" key="1">
    <source>
        <dbReference type="EMBL" id="TWT85157.1"/>
    </source>
</evidence>
<sequence precursor="true">MLDCTPRTGAQLVNNRALKYQIYAIKHPGIPRYRNLGSANVLFFCAKLRLETSQICLYAFRNFPMHARSVSLFLIRQRQDLLLLQILPMNIPPRTRFPS</sequence>
<name>A0A5C5ZDK9_9BACT</name>
<organism evidence="1 2">
    <name type="scientific">Novipirellula herctigrandis</name>
    <dbReference type="NCBI Taxonomy" id="2527986"/>
    <lineage>
        <taxon>Bacteria</taxon>
        <taxon>Pseudomonadati</taxon>
        <taxon>Planctomycetota</taxon>
        <taxon>Planctomycetia</taxon>
        <taxon>Pirellulales</taxon>
        <taxon>Pirellulaceae</taxon>
        <taxon>Novipirellula</taxon>
    </lineage>
</organism>
<accession>A0A5C5ZDK9</accession>
<evidence type="ECO:0000313" key="2">
    <source>
        <dbReference type="Proteomes" id="UP000315010"/>
    </source>
</evidence>
<dbReference type="EMBL" id="SJPJ01000001">
    <property type="protein sequence ID" value="TWT85157.1"/>
    <property type="molecule type" value="Genomic_DNA"/>
</dbReference>
<proteinExistence type="predicted"/>
<dbReference type="Proteomes" id="UP000315010">
    <property type="component" value="Unassembled WGS sequence"/>
</dbReference>
<comment type="caution">
    <text evidence="1">The sequence shown here is derived from an EMBL/GenBank/DDBJ whole genome shotgun (WGS) entry which is preliminary data.</text>
</comment>
<gene>
    <name evidence="1" type="ORF">CA13_66390</name>
</gene>